<evidence type="ECO:0000259" key="24">
    <source>
        <dbReference type="PROSITE" id="PS50894"/>
    </source>
</evidence>
<dbReference type="InterPro" id="IPR001789">
    <property type="entry name" value="Sig_transdc_resp-reg_receiver"/>
</dbReference>
<dbReference type="GO" id="GO:0005886">
    <property type="term" value="C:plasma membrane"/>
    <property type="evidence" value="ECO:0007669"/>
    <property type="project" value="UniProtKB-SubCell"/>
</dbReference>
<dbReference type="Gene3D" id="3.30.565.10">
    <property type="entry name" value="Histidine kinase-like ATPase, C-terminal domain"/>
    <property type="match status" value="1"/>
</dbReference>
<dbReference type="InterPro" id="IPR011620">
    <property type="entry name" value="Sig_transdc_His_kinase_LytS_TM"/>
</dbReference>
<dbReference type="Proteomes" id="UP000282076">
    <property type="component" value="Unassembled WGS sequence"/>
</dbReference>
<dbReference type="SUPFAM" id="SSF52172">
    <property type="entry name" value="CheY-like"/>
    <property type="match status" value="2"/>
</dbReference>
<dbReference type="OrthoDB" id="2676347at2"/>
<evidence type="ECO:0000256" key="6">
    <source>
        <dbReference type="ARBA" id="ARBA00022553"/>
    </source>
</evidence>
<keyword evidence="5" id="KW-1003">Cell membrane</keyword>
<keyword evidence="9" id="KW-0547">Nucleotide-binding</keyword>
<feature type="domain" description="PAC" evidence="23">
    <location>
        <begin position="270"/>
        <end position="324"/>
    </location>
</feature>
<comment type="similarity">
    <text evidence="3">In the N-terminal section; belongs to the phytochrome family.</text>
</comment>
<dbReference type="Gene3D" id="3.30.450.20">
    <property type="entry name" value="PAS domain"/>
    <property type="match status" value="1"/>
</dbReference>
<evidence type="ECO:0000256" key="4">
    <source>
        <dbReference type="ARBA" id="ARBA00012438"/>
    </source>
</evidence>
<feature type="transmembrane region" description="Helical" evidence="19">
    <location>
        <begin position="7"/>
        <end position="25"/>
    </location>
</feature>
<dbReference type="PROSITE" id="PS50113">
    <property type="entry name" value="PAC"/>
    <property type="match status" value="1"/>
</dbReference>
<dbReference type="CDD" id="cd00130">
    <property type="entry name" value="PAS"/>
    <property type="match status" value="1"/>
</dbReference>
<evidence type="ECO:0000259" key="21">
    <source>
        <dbReference type="PROSITE" id="PS50110"/>
    </source>
</evidence>
<evidence type="ECO:0000256" key="17">
    <source>
        <dbReference type="PROSITE-ProRule" id="PRU00169"/>
    </source>
</evidence>
<evidence type="ECO:0000256" key="2">
    <source>
        <dbReference type="ARBA" id="ARBA00004651"/>
    </source>
</evidence>
<feature type="domain" description="Response regulatory" evidence="21">
    <location>
        <begin position="767"/>
        <end position="883"/>
    </location>
</feature>
<dbReference type="PROSITE" id="PS50894">
    <property type="entry name" value="HPT"/>
    <property type="match status" value="1"/>
</dbReference>
<dbReference type="GO" id="GO:0071555">
    <property type="term" value="P:cell wall organization"/>
    <property type="evidence" value="ECO:0007669"/>
    <property type="project" value="InterPro"/>
</dbReference>
<protein>
    <recommendedName>
        <fullName evidence="15">Circadian input-output histidine kinase CikA</fullName>
        <ecNumber evidence="4">2.7.13.3</ecNumber>
    </recommendedName>
</protein>
<proteinExistence type="inferred from homology"/>
<comment type="catalytic activity">
    <reaction evidence="1">
        <text>ATP + protein L-histidine = ADP + protein N-phospho-L-histidine.</text>
        <dbReference type="EC" id="2.7.13.3"/>
    </reaction>
</comment>
<feature type="transmembrane region" description="Helical" evidence="19">
    <location>
        <begin position="163"/>
        <end position="184"/>
    </location>
</feature>
<dbReference type="Pfam" id="PF02518">
    <property type="entry name" value="HATPase_c"/>
    <property type="match status" value="1"/>
</dbReference>
<dbReference type="FunFam" id="1.10.287.130:FF:000003">
    <property type="entry name" value="Histidine kinase"/>
    <property type="match status" value="1"/>
</dbReference>
<dbReference type="Pfam" id="PF00989">
    <property type="entry name" value="PAS"/>
    <property type="match status" value="1"/>
</dbReference>
<keyword evidence="8 19" id="KW-0812">Transmembrane</keyword>
<dbReference type="GO" id="GO:0006355">
    <property type="term" value="P:regulation of DNA-templated transcription"/>
    <property type="evidence" value="ECO:0007669"/>
    <property type="project" value="InterPro"/>
</dbReference>
<dbReference type="PRINTS" id="PR00344">
    <property type="entry name" value="BCTRLSENSOR"/>
</dbReference>
<evidence type="ECO:0000256" key="12">
    <source>
        <dbReference type="ARBA" id="ARBA00022989"/>
    </source>
</evidence>
<dbReference type="InterPro" id="IPR004358">
    <property type="entry name" value="Sig_transdc_His_kin-like_C"/>
</dbReference>
<dbReference type="CDD" id="cd00082">
    <property type="entry name" value="HisKA"/>
    <property type="match status" value="1"/>
</dbReference>
<dbReference type="InterPro" id="IPR013767">
    <property type="entry name" value="PAS_fold"/>
</dbReference>
<keyword evidence="13" id="KW-0902">Two-component regulatory system</keyword>
<evidence type="ECO:0000256" key="5">
    <source>
        <dbReference type="ARBA" id="ARBA00022475"/>
    </source>
</evidence>
<dbReference type="SUPFAM" id="SSF47226">
    <property type="entry name" value="Histidine-containing phosphotransfer domain, HPT domain"/>
    <property type="match status" value="1"/>
</dbReference>
<dbReference type="Gene3D" id="1.20.120.160">
    <property type="entry name" value="HPT domain"/>
    <property type="match status" value="1"/>
</dbReference>
<dbReference type="CDD" id="cd16922">
    <property type="entry name" value="HATPase_EvgS-ArcB-TorS-like"/>
    <property type="match status" value="1"/>
</dbReference>
<evidence type="ECO:0000256" key="1">
    <source>
        <dbReference type="ARBA" id="ARBA00000085"/>
    </source>
</evidence>
<dbReference type="Pfam" id="PF07694">
    <property type="entry name" value="5TM-5TMR_LYT"/>
    <property type="match status" value="1"/>
</dbReference>
<evidence type="ECO:0000256" key="16">
    <source>
        <dbReference type="PROSITE-ProRule" id="PRU00110"/>
    </source>
</evidence>
<dbReference type="SMART" id="SM00388">
    <property type="entry name" value="HisKA"/>
    <property type="match status" value="1"/>
</dbReference>
<evidence type="ECO:0000256" key="7">
    <source>
        <dbReference type="ARBA" id="ARBA00022679"/>
    </source>
</evidence>
<dbReference type="SUPFAM" id="SSF55785">
    <property type="entry name" value="PYP-like sensor domain (PAS domain)"/>
    <property type="match status" value="1"/>
</dbReference>
<evidence type="ECO:0000313" key="26">
    <source>
        <dbReference type="Proteomes" id="UP000282076"/>
    </source>
</evidence>
<feature type="transmembrane region" description="Helical" evidence="19">
    <location>
        <begin position="101"/>
        <end position="121"/>
    </location>
</feature>
<evidence type="ECO:0000256" key="9">
    <source>
        <dbReference type="ARBA" id="ARBA00022741"/>
    </source>
</evidence>
<dbReference type="GO" id="GO:0000155">
    <property type="term" value="F:phosphorelay sensor kinase activity"/>
    <property type="evidence" value="ECO:0007669"/>
    <property type="project" value="InterPro"/>
</dbReference>
<dbReference type="InterPro" id="IPR011006">
    <property type="entry name" value="CheY-like_superfamily"/>
</dbReference>
<organism evidence="25 26">
    <name type="scientific">Cohnella endophytica</name>
    <dbReference type="NCBI Taxonomy" id="2419778"/>
    <lineage>
        <taxon>Bacteria</taxon>
        <taxon>Bacillati</taxon>
        <taxon>Bacillota</taxon>
        <taxon>Bacilli</taxon>
        <taxon>Bacillales</taxon>
        <taxon>Paenibacillaceae</taxon>
        <taxon>Cohnella</taxon>
    </lineage>
</organism>
<dbReference type="RefSeq" id="WP_120977776.1">
    <property type="nucleotide sequence ID" value="NZ_RBZM01000006.1"/>
</dbReference>
<feature type="modified residue" description="Phosphohistidine" evidence="16">
    <location>
        <position position="963"/>
    </location>
</feature>
<evidence type="ECO:0000256" key="10">
    <source>
        <dbReference type="ARBA" id="ARBA00022777"/>
    </source>
</evidence>
<dbReference type="InterPro" id="IPR003661">
    <property type="entry name" value="HisK_dim/P_dom"/>
</dbReference>
<evidence type="ECO:0000256" key="19">
    <source>
        <dbReference type="SAM" id="Phobius"/>
    </source>
</evidence>
<evidence type="ECO:0000259" key="22">
    <source>
        <dbReference type="PROSITE" id="PS50112"/>
    </source>
</evidence>
<evidence type="ECO:0000256" key="15">
    <source>
        <dbReference type="ARBA" id="ARBA00074306"/>
    </source>
</evidence>
<dbReference type="InterPro" id="IPR008207">
    <property type="entry name" value="Sig_transdc_His_kin_Hpt_dom"/>
</dbReference>
<dbReference type="Gene3D" id="1.10.287.130">
    <property type="match status" value="1"/>
</dbReference>
<dbReference type="InterPro" id="IPR000700">
    <property type="entry name" value="PAS-assoc_C"/>
</dbReference>
<evidence type="ECO:0000256" key="14">
    <source>
        <dbReference type="ARBA" id="ARBA00023136"/>
    </source>
</evidence>
<feature type="transmembrane region" description="Helical" evidence="19">
    <location>
        <begin position="133"/>
        <end position="151"/>
    </location>
</feature>
<dbReference type="InterPro" id="IPR035965">
    <property type="entry name" value="PAS-like_dom_sf"/>
</dbReference>
<dbReference type="InterPro" id="IPR036890">
    <property type="entry name" value="HATPase_C_sf"/>
</dbReference>
<reference evidence="25 26" key="1">
    <citation type="submission" date="2018-10" db="EMBL/GenBank/DDBJ databases">
        <title>Cohnella sp. M2MS4P-1, whole genome shotgun sequence.</title>
        <authorList>
            <person name="Tuo L."/>
        </authorList>
    </citation>
    <scope>NUCLEOTIDE SEQUENCE [LARGE SCALE GENOMIC DNA]</scope>
    <source>
        <strain evidence="25 26">M2MS4P-1</strain>
    </source>
</reference>
<name>A0A494XZQ9_9BACL</name>
<sequence>MDILVYFAQYSAVLVTFVFLMRRLYPFMSTRSPRMQSVINGIAYAAMGFVIMQMPLIISQGLHMDVRLISILLSGIFGGPLSGLITTVFLAGYRISLGGAIIFPVGAILTTYMISFTAYRLKRTHEKGLERNLWLLGLIVGVQTLAWALLAPPETQKLFYGDYALSFLLFHLLTTPLFYSLISFEYKRYETERKLKENEEKYRSLVENSPDLIYCCDLNGKLTQVNHQMTEFLRMRTDELIGLNITTLIPSEYDLNLWRQTLGEVLATKQSKSFEGDRFYPGSERQNYHYTLSPIFDQNGMIVEVMGTGHNVTKMKQQQKALMHYKEHLEDLVEERTTELANKNAQLAVAKETAESASRAKSEFLANMSHEIRTPLNAVIGMGHLLRQSELTEQQQDYVSKTMHSAENLLALVNNVLDFSKIEAKKMSIEAVEFDLYEVLNNVSNLIGYKAYDKQLRLRFSIHHEVPQMLVGDPLRLGQILTNLANNAVKFTDRGEIAIEATTVDDNKLLTDAQTGLMLRFSVTDSGIGMTKDQMDRLFREFTQADMSTTRQYGGTGLGLAISKSLAELMGGTIQAESQVGKGSRFTFTARFEVAAPYSRMNPGIPVNMPASRLDGNVWRPLRILLVCRDPEMRIVLKTQFEQFLFLVDLAATEGEAIGLILSNNRYELVVLEWKPTDPGMDKMIDDILGAHALPVPKLLLVSSYHEPVLPESSPNSAVDKTLFYPISHSLLYNEIVELFRHYFSERFRPVQPLTSAEPYAYLRQARILVVEDNEINQQVAKEILKQKASVVDVAGNGLAAIERIKHTSYDLILMDLQMPVMDGYEATWEIRKLDNASDIKIIAMTADAMKGVKEQVLAAGMDAYVTKPFDPVKLFGMLERILRQPAGSSLNRFDKGALEAGLLSFGGLPGLDTAGALKRLGNRTEIYREILAMFASKHSDAVELIRQAAVSEDRELVLSLTHTLSGVAANIGATELAEAAGQLQNIVRSGQTHDLANQLAHMEAKLRTVLLSIEHFDGA</sequence>
<evidence type="ECO:0000256" key="18">
    <source>
        <dbReference type="SAM" id="Coils"/>
    </source>
</evidence>
<feature type="modified residue" description="4-aspartylphosphate" evidence="17">
    <location>
        <position position="816"/>
    </location>
</feature>
<keyword evidence="14 19" id="KW-0472">Membrane</keyword>
<dbReference type="PANTHER" id="PTHR45339">
    <property type="entry name" value="HYBRID SIGNAL TRANSDUCTION HISTIDINE KINASE J"/>
    <property type="match status" value="1"/>
</dbReference>
<dbReference type="EC" id="2.7.13.3" evidence="4"/>
<feature type="domain" description="HPt" evidence="24">
    <location>
        <begin position="924"/>
        <end position="1020"/>
    </location>
</feature>
<evidence type="ECO:0000256" key="11">
    <source>
        <dbReference type="ARBA" id="ARBA00022840"/>
    </source>
</evidence>
<feature type="transmembrane region" description="Helical" evidence="19">
    <location>
        <begin position="70"/>
        <end position="95"/>
    </location>
</feature>
<keyword evidence="26" id="KW-1185">Reference proteome</keyword>
<evidence type="ECO:0000313" key="25">
    <source>
        <dbReference type="EMBL" id="RKP53033.1"/>
    </source>
</evidence>
<feature type="domain" description="Response regulatory" evidence="21">
    <location>
        <begin position="623"/>
        <end position="740"/>
    </location>
</feature>
<dbReference type="InterPro" id="IPR000014">
    <property type="entry name" value="PAS"/>
</dbReference>
<dbReference type="GO" id="GO:0005524">
    <property type="term" value="F:ATP binding"/>
    <property type="evidence" value="ECO:0007669"/>
    <property type="project" value="UniProtKB-KW"/>
</dbReference>
<dbReference type="PROSITE" id="PS50112">
    <property type="entry name" value="PAS"/>
    <property type="match status" value="1"/>
</dbReference>
<comment type="caution">
    <text evidence="17">Lacks conserved residue(s) required for the propagation of feature annotation.</text>
</comment>
<dbReference type="Pfam" id="PF00512">
    <property type="entry name" value="HisKA"/>
    <property type="match status" value="1"/>
</dbReference>
<dbReference type="SUPFAM" id="SSF47384">
    <property type="entry name" value="Homodimeric domain of signal transducing histidine kinase"/>
    <property type="match status" value="1"/>
</dbReference>
<feature type="transmembrane region" description="Helical" evidence="19">
    <location>
        <begin position="37"/>
        <end position="58"/>
    </location>
</feature>
<keyword evidence="10" id="KW-0418">Kinase</keyword>
<dbReference type="PROSITE" id="PS50110">
    <property type="entry name" value="RESPONSE_REGULATORY"/>
    <property type="match status" value="2"/>
</dbReference>
<keyword evidence="11" id="KW-0067">ATP-binding</keyword>
<feature type="domain" description="Histidine kinase" evidence="20">
    <location>
        <begin position="367"/>
        <end position="594"/>
    </location>
</feature>
<dbReference type="SMART" id="SM00448">
    <property type="entry name" value="REC"/>
    <property type="match status" value="1"/>
</dbReference>
<keyword evidence="18" id="KW-0175">Coiled coil</keyword>
<dbReference type="Pfam" id="PF01627">
    <property type="entry name" value="Hpt"/>
    <property type="match status" value="1"/>
</dbReference>
<comment type="subcellular location">
    <subcellularLocation>
        <location evidence="2">Cell membrane</location>
        <topology evidence="2">Multi-pass membrane protein</topology>
    </subcellularLocation>
</comment>
<keyword evidence="6 17" id="KW-0597">Phosphoprotein</keyword>
<keyword evidence="7" id="KW-0808">Transferase</keyword>
<dbReference type="InterPro" id="IPR036641">
    <property type="entry name" value="HPT_dom_sf"/>
</dbReference>
<evidence type="ECO:0000256" key="3">
    <source>
        <dbReference type="ARBA" id="ARBA00006402"/>
    </source>
</evidence>
<dbReference type="NCBIfam" id="TIGR00229">
    <property type="entry name" value="sensory_box"/>
    <property type="match status" value="1"/>
</dbReference>
<dbReference type="EMBL" id="RBZM01000006">
    <property type="protein sequence ID" value="RKP53033.1"/>
    <property type="molecule type" value="Genomic_DNA"/>
</dbReference>
<dbReference type="Gene3D" id="3.40.50.2300">
    <property type="match status" value="1"/>
</dbReference>
<dbReference type="PROSITE" id="PS50109">
    <property type="entry name" value="HIS_KIN"/>
    <property type="match status" value="1"/>
</dbReference>
<dbReference type="CDD" id="cd17546">
    <property type="entry name" value="REC_hyHK_CKI1_RcsC-like"/>
    <property type="match status" value="1"/>
</dbReference>
<dbReference type="InterPro" id="IPR003594">
    <property type="entry name" value="HATPase_dom"/>
</dbReference>
<dbReference type="FunFam" id="3.30.565.10:FF:000010">
    <property type="entry name" value="Sensor histidine kinase RcsC"/>
    <property type="match status" value="1"/>
</dbReference>
<dbReference type="InterPro" id="IPR036097">
    <property type="entry name" value="HisK_dim/P_sf"/>
</dbReference>
<dbReference type="InterPro" id="IPR005467">
    <property type="entry name" value="His_kinase_dom"/>
</dbReference>
<dbReference type="SMART" id="SM00091">
    <property type="entry name" value="PAS"/>
    <property type="match status" value="1"/>
</dbReference>
<feature type="coiled-coil region" evidence="18">
    <location>
        <begin position="315"/>
        <end position="360"/>
    </location>
</feature>
<evidence type="ECO:0000256" key="13">
    <source>
        <dbReference type="ARBA" id="ARBA00023012"/>
    </source>
</evidence>
<keyword evidence="12 19" id="KW-1133">Transmembrane helix</keyword>
<dbReference type="PANTHER" id="PTHR45339:SF1">
    <property type="entry name" value="HYBRID SIGNAL TRANSDUCTION HISTIDINE KINASE J"/>
    <property type="match status" value="1"/>
</dbReference>
<feature type="domain" description="PAS" evidence="22">
    <location>
        <begin position="198"/>
        <end position="269"/>
    </location>
</feature>
<evidence type="ECO:0000259" key="23">
    <source>
        <dbReference type="PROSITE" id="PS50113"/>
    </source>
</evidence>
<evidence type="ECO:0000259" key="20">
    <source>
        <dbReference type="PROSITE" id="PS50109"/>
    </source>
</evidence>
<dbReference type="SMART" id="SM00387">
    <property type="entry name" value="HATPase_c"/>
    <property type="match status" value="1"/>
</dbReference>
<dbReference type="AlphaFoldDB" id="A0A494XZQ9"/>
<evidence type="ECO:0000256" key="8">
    <source>
        <dbReference type="ARBA" id="ARBA00022692"/>
    </source>
</evidence>
<dbReference type="Pfam" id="PF00072">
    <property type="entry name" value="Response_reg"/>
    <property type="match status" value="1"/>
</dbReference>
<dbReference type="SUPFAM" id="SSF55874">
    <property type="entry name" value="ATPase domain of HSP90 chaperone/DNA topoisomerase II/histidine kinase"/>
    <property type="match status" value="1"/>
</dbReference>
<accession>A0A494XZQ9</accession>
<gene>
    <name evidence="25" type="ORF">D7Z26_14935</name>
</gene>
<comment type="caution">
    <text evidence="25">The sequence shown here is derived from an EMBL/GenBank/DDBJ whole genome shotgun (WGS) entry which is preliminary data.</text>
</comment>